<feature type="region of interest" description="Disordered" evidence="7">
    <location>
        <begin position="71"/>
        <end position="92"/>
    </location>
</feature>
<evidence type="ECO:0000256" key="3">
    <source>
        <dbReference type="ARBA" id="ARBA00022946"/>
    </source>
</evidence>
<evidence type="ECO:0000256" key="7">
    <source>
        <dbReference type="SAM" id="MobiDB-lite"/>
    </source>
</evidence>
<reference evidence="9" key="1">
    <citation type="submission" date="2025-08" db="UniProtKB">
        <authorList>
            <consortium name="RefSeq"/>
        </authorList>
    </citation>
    <scope>IDENTIFICATION</scope>
    <source>
        <tissue evidence="9">Liver</tissue>
    </source>
</reference>
<dbReference type="OrthoDB" id="278329at2759"/>
<dbReference type="GO" id="GO:0005759">
    <property type="term" value="C:mitochondrial matrix"/>
    <property type="evidence" value="ECO:0007669"/>
    <property type="project" value="UniProtKB-SubCell"/>
</dbReference>
<keyword evidence="5 6" id="KW-0143">Chaperone</keyword>
<dbReference type="GeneID" id="101836142"/>
<dbReference type="PANTHER" id="PTHR13137">
    <property type="entry name" value="DC11 ACN9 HOMOLOG"/>
    <property type="match status" value="1"/>
</dbReference>
<dbReference type="InterPro" id="IPR008381">
    <property type="entry name" value="SDHAF3/Sdh7"/>
</dbReference>
<dbReference type="Pfam" id="PF13233">
    <property type="entry name" value="Complex1_LYR_2"/>
    <property type="match status" value="1"/>
</dbReference>
<protein>
    <recommendedName>
        <fullName evidence="6">Succinate dehydrogenase assembly factor 3</fullName>
        <shortName evidence="6">SDH assembly factor 3</shortName>
        <shortName evidence="6">SDHAF3</shortName>
    </recommendedName>
</protein>
<dbReference type="KEGG" id="maua:101836142"/>
<evidence type="ECO:0000256" key="2">
    <source>
        <dbReference type="ARBA" id="ARBA00006020"/>
    </source>
</evidence>
<accession>A0A1U7R825</accession>
<keyword evidence="8" id="KW-1185">Reference proteome</keyword>
<dbReference type="GO" id="GO:0005758">
    <property type="term" value="C:mitochondrial intermembrane space"/>
    <property type="evidence" value="ECO:0007669"/>
    <property type="project" value="TreeGrafter"/>
</dbReference>
<comment type="subcellular location">
    <subcellularLocation>
        <location evidence="1 6">Mitochondrion matrix</location>
    </subcellularLocation>
</comment>
<dbReference type="eggNOG" id="KOG4100">
    <property type="taxonomic scope" value="Eukaryota"/>
</dbReference>
<evidence type="ECO:0000256" key="4">
    <source>
        <dbReference type="ARBA" id="ARBA00023128"/>
    </source>
</evidence>
<evidence type="ECO:0000256" key="5">
    <source>
        <dbReference type="ARBA" id="ARBA00023186"/>
    </source>
</evidence>
<dbReference type="PANTHER" id="PTHR13137:SF6">
    <property type="entry name" value="SUCCINATE DEHYDROGENASE ASSEMBLY FACTOR 3, MITOCHONDRIAL"/>
    <property type="match status" value="1"/>
</dbReference>
<evidence type="ECO:0000256" key="1">
    <source>
        <dbReference type="ARBA" id="ARBA00004305"/>
    </source>
</evidence>
<feature type="region of interest" description="Disordered" evidence="7">
    <location>
        <begin position="108"/>
        <end position="129"/>
    </location>
</feature>
<dbReference type="RefSeq" id="XP_005082996.1">
    <property type="nucleotide sequence ID" value="XM_005082939.4"/>
</dbReference>
<gene>
    <name evidence="9" type="primary">Sdhaf3</name>
</gene>
<evidence type="ECO:0000313" key="8">
    <source>
        <dbReference type="Proteomes" id="UP000886700"/>
    </source>
</evidence>
<evidence type="ECO:0000313" key="9">
    <source>
        <dbReference type="RefSeq" id="XP_005082996.1"/>
    </source>
</evidence>
<name>A0A1U7R825_MESAU</name>
<organism evidence="8 9">
    <name type="scientific">Mesocricetus auratus</name>
    <name type="common">Golden hamster</name>
    <dbReference type="NCBI Taxonomy" id="10036"/>
    <lineage>
        <taxon>Eukaryota</taxon>
        <taxon>Metazoa</taxon>
        <taxon>Chordata</taxon>
        <taxon>Craniata</taxon>
        <taxon>Vertebrata</taxon>
        <taxon>Euteleostomi</taxon>
        <taxon>Mammalia</taxon>
        <taxon>Eutheria</taxon>
        <taxon>Euarchontoglires</taxon>
        <taxon>Glires</taxon>
        <taxon>Rodentia</taxon>
        <taxon>Myomorpha</taxon>
        <taxon>Muroidea</taxon>
        <taxon>Cricetidae</taxon>
        <taxon>Cricetinae</taxon>
        <taxon>Mesocricetus</taxon>
    </lineage>
</organism>
<dbReference type="Proteomes" id="UP000886700">
    <property type="component" value="Unplaced"/>
</dbReference>
<dbReference type="CDD" id="cd20270">
    <property type="entry name" value="Complex1_LYR_SDHAF3_LYRM10"/>
    <property type="match status" value="1"/>
</dbReference>
<sequence length="129" mass="14861">MPARHVSRVRSLYKRILQLHRALPPDLKALGDQYVKDEFRRHKTVGSGEAQRFLQEWEAYAAVLWQQATDSRQSSTGKACFGTSLPEDKLNDFRDEQIGQLQELMQEATKPNRQFSITESTKPNVIQES</sequence>
<dbReference type="GO" id="GO:0034553">
    <property type="term" value="P:mitochondrial respiratory chain complex II assembly"/>
    <property type="evidence" value="ECO:0007669"/>
    <property type="project" value="UniProtKB-UniRule"/>
</dbReference>
<comment type="similarity">
    <text evidence="2 6">Belongs to the complex I LYR family. SDHAF3 subfamily.</text>
</comment>
<comment type="function">
    <text evidence="6">Plays an essential role in the assembly of succinate dehydrogenase (SDH), an enzyme complex (also referred to as respiratory complex II) that is a component of both the tricarboxylic acid (TCA) cycle and the mitochondrial electron transport chain, and which couples the oxidation of succinate to fumarate with the reduction of ubiquinone (coenzyme Q) to ubiquinol. Promotes maturation of the iron-sulfur protein subunit of the SDH catalytic dimer, protecting it from the deleterious effects of oxidants. May act together with SDHAF1.</text>
</comment>
<dbReference type="GO" id="GO:0006105">
    <property type="term" value="P:succinate metabolic process"/>
    <property type="evidence" value="ECO:0007669"/>
    <property type="project" value="TreeGrafter"/>
</dbReference>
<keyword evidence="4 6" id="KW-0496">Mitochondrion</keyword>
<keyword evidence="3" id="KW-0809">Transit peptide</keyword>
<dbReference type="AlphaFoldDB" id="A0A1U7R825"/>
<comment type="subunit">
    <text evidence="6">Interacts with the iron-sulfur protein subunit within the SDH catalytic dimer.</text>
</comment>
<evidence type="ECO:0000256" key="6">
    <source>
        <dbReference type="RuleBase" id="RU368039"/>
    </source>
</evidence>
<dbReference type="CTD" id="57001"/>
<feature type="compositionally biased region" description="Polar residues" evidence="7">
    <location>
        <begin position="109"/>
        <end position="129"/>
    </location>
</feature>
<proteinExistence type="inferred from homology"/>
<dbReference type="STRING" id="10036.ENSMAUP00000023299"/>